<name>A0A7W7SWE4_9ACTN</name>
<keyword evidence="2" id="KW-0808">Transferase</keyword>
<sequence>MKGWLPLTLGLLAVIMGAMWTVQGLGHVEGSMMTGVTLWAMIGPLVALVGVGSLVLGLRSRRDRTPST</sequence>
<gene>
    <name evidence="2" type="ORF">FHR38_005320</name>
</gene>
<protein>
    <submittedName>
        <fullName evidence="2">1,4-dihydroxy-2-naphthoate octaprenyltransferase</fullName>
    </submittedName>
</protein>
<dbReference type="AlphaFoldDB" id="A0A7W7SWE4"/>
<dbReference type="GO" id="GO:0016740">
    <property type="term" value="F:transferase activity"/>
    <property type="evidence" value="ECO:0007669"/>
    <property type="project" value="UniProtKB-KW"/>
</dbReference>
<keyword evidence="1" id="KW-0812">Transmembrane</keyword>
<evidence type="ECO:0000313" key="3">
    <source>
        <dbReference type="Proteomes" id="UP000578819"/>
    </source>
</evidence>
<comment type="caution">
    <text evidence="2">The sequence shown here is derived from an EMBL/GenBank/DDBJ whole genome shotgun (WGS) entry which is preliminary data.</text>
</comment>
<proteinExistence type="predicted"/>
<keyword evidence="1" id="KW-1133">Transmembrane helix</keyword>
<keyword evidence="1" id="KW-0472">Membrane</keyword>
<feature type="transmembrane region" description="Helical" evidence="1">
    <location>
        <begin position="34"/>
        <end position="58"/>
    </location>
</feature>
<organism evidence="2 3">
    <name type="scientific">Micromonospora polyrhachis</name>
    <dbReference type="NCBI Taxonomy" id="1282883"/>
    <lineage>
        <taxon>Bacteria</taxon>
        <taxon>Bacillati</taxon>
        <taxon>Actinomycetota</taxon>
        <taxon>Actinomycetes</taxon>
        <taxon>Micromonosporales</taxon>
        <taxon>Micromonosporaceae</taxon>
        <taxon>Micromonospora</taxon>
    </lineage>
</organism>
<dbReference type="Proteomes" id="UP000578819">
    <property type="component" value="Unassembled WGS sequence"/>
</dbReference>
<accession>A0A7W7SWE4</accession>
<evidence type="ECO:0000313" key="2">
    <source>
        <dbReference type="EMBL" id="MBB4961587.1"/>
    </source>
</evidence>
<reference evidence="2 3" key="1">
    <citation type="submission" date="2020-08" db="EMBL/GenBank/DDBJ databases">
        <title>Sequencing the genomes of 1000 actinobacteria strains.</title>
        <authorList>
            <person name="Klenk H.-P."/>
        </authorList>
    </citation>
    <scope>NUCLEOTIDE SEQUENCE [LARGE SCALE GENOMIC DNA]</scope>
    <source>
        <strain evidence="2 3">DSM 45886</strain>
    </source>
</reference>
<keyword evidence="3" id="KW-1185">Reference proteome</keyword>
<dbReference type="EMBL" id="JACHJW010000001">
    <property type="protein sequence ID" value="MBB4961587.1"/>
    <property type="molecule type" value="Genomic_DNA"/>
</dbReference>
<dbReference type="RefSeq" id="WP_184537203.1">
    <property type="nucleotide sequence ID" value="NZ_JACHJW010000001.1"/>
</dbReference>
<evidence type="ECO:0000256" key="1">
    <source>
        <dbReference type="SAM" id="Phobius"/>
    </source>
</evidence>